<dbReference type="AlphaFoldDB" id="A0A238JEG8"/>
<dbReference type="InterPro" id="IPR036259">
    <property type="entry name" value="MFS_trans_sf"/>
</dbReference>
<dbReference type="Proteomes" id="UP000225972">
    <property type="component" value="Unassembled WGS sequence"/>
</dbReference>
<dbReference type="OrthoDB" id="7658896at2"/>
<evidence type="ECO:0000313" key="2">
    <source>
        <dbReference type="EMBL" id="SMX28547.1"/>
    </source>
</evidence>
<keyword evidence="3" id="KW-1185">Reference proteome</keyword>
<reference evidence="3" key="1">
    <citation type="submission" date="2017-05" db="EMBL/GenBank/DDBJ databases">
        <authorList>
            <person name="Rodrigo-Torres L."/>
            <person name="Arahal R. D."/>
            <person name="Lucena T."/>
        </authorList>
    </citation>
    <scope>NUCLEOTIDE SEQUENCE [LARGE SCALE GENOMIC DNA]</scope>
    <source>
        <strain evidence="3">CECT 8649</strain>
    </source>
</reference>
<name>A0A238JEG8_9RHOB</name>
<evidence type="ECO:0008006" key="4">
    <source>
        <dbReference type="Google" id="ProtNLM"/>
    </source>
</evidence>
<sequence>MRNEQDQARQGRVISLVIAGVALAWIALTALGSALEWSQRTRLLFDLLALVGFAMAVWMIYGLWRDRQKNKD</sequence>
<dbReference type="SUPFAM" id="SSF103473">
    <property type="entry name" value="MFS general substrate transporter"/>
    <property type="match status" value="1"/>
</dbReference>
<feature type="transmembrane region" description="Helical" evidence="1">
    <location>
        <begin position="12"/>
        <end position="31"/>
    </location>
</feature>
<dbReference type="Pfam" id="PF17272">
    <property type="entry name" value="DUF5337"/>
    <property type="match status" value="1"/>
</dbReference>
<keyword evidence="1" id="KW-0472">Membrane</keyword>
<dbReference type="EMBL" id="FXXP01000002">
    <property type="protein sequence ID" value="SMX28547.1"/>
    <property type="molecule type" value="Genomic_DNA"/>
</dbReference>
<keyword evidence="1" id="KW-1133">Transmembrane helix</keyword>
<dbReference type="RefSeq" id="WP_099245962.1">
    <property type="nucleotide sequence ID" value="NZ_FXXP01000002.1"/>
</dbReference>
<accession>A0A238JEG8</accession>
<evidence type="ECO:0000313" key="3">
    <source>
        <dbReference type="Proteomes" id="UP000225972"/>
    </source>
</evidence>
<evidence type="ECO:0000256" key="1">
    <source>
        <dbReference type="SAM" id="Phobius"/>
    </source>
</evidence>
<protein>
    <recommendedName>
        <fullName evidence="4">DUF5337 domain-containing protein</fullName>
    </recommendedName>
</protein>
<proteinExistence type="predicted"/>
<dbReference type="InterPro" id="IPR020308">
    <property type="entry name" value="Uncharacterised_Ynq1"/>
</dbReference>
<gene>
    <name evidence="2" type="ORF">TRP8649_02672</name>
</gene>
<keyword evidence="1" id="KW-0812">Transmembrane</keyword>
<organism evidence="2 3">
    <name type="scientific">Pelagimonas phthalicica</name>
    <dbReference type="NCBI Taxonomy" id="1037362"/>
    <lineage>
        <taxon>Bacteria</taxon>
        <taxon>Pseudomonadati</taxon>
        <taxon>Pseudomonadota</taxon>
        <taxon>Alphaproteobacteria</taxon>
        <taxon>Rhodobacterales</taxon>
        <taxon>Roseobacteraceae</taxon>
        <taxon>Pelagimonas</taxon>
    </lineage>
</organism>
<feature type="transmembrane region" description="Helical" evidence="1">
    <location>
        <begin position="43"/>
        <end position="64"/>
    </location>
</feature>